<sequence length="123" mass="14295">MPKVTSAELRSKDKKELLKVLDEFQTELHDLRVAQVTGGAPSKLSRIRVIRKCIARLFIVMNQKTKQNVRLMYVGMKFKPLDLRSKKTRAIRRALSSRNAKRLTLKEIRKKSAHPVRKFALKI</sequence>
<dbReference type="NCBIfam" id="TIGR00012">
    <property type="entry name" value="L29"/>
    <property type="match status" value="1"/>
</dbReference>
<dbReference type="SUPFAM" id="SSF46561">
    <property type="entry name" value="Ribosomal protein L29 (L29p)"/>
    <property type="match status" value="1"/>
</dbReference>
<comment type="similarity">
    <text evidence="1">Belongs to the universal ribosomal protein uL29 family.</text>
</comment>
<dbReference type="PANTHER" id="PTHR45722:SF2">
    <property type="entry name" value="LARGE RIBOSOMAL SUBUNIT PROTEIN UL29-RELATED"/>
    <property type="match status" value="1"/>
</dbReference>
<reference evidence="6" key="1">
    <citation type="submission" date="2022-07" db="EMBL/GenBank/DDBJ databases">
        <authorList>
            <person name="Trinca V."/>
            <person name="Uliana J.V.C."/>
            <person name="Torres T.T."/>
            <person name="Ward R.J."/>
            <person name="Monesi N."/>
        </authorList>
    </citation>
    <scope>NUCLEOTIDE SEQUENCE</scope>
    <source>
        <strain evidence="6">HSMRA1968</strain>
        <tissue evidence="6">Whole embryos</tissue>
    </source>
</reference>
<dbReference type="CDD" id="cd00427">
    <property type="entry name" value="Ribosomal_L29_HIP"/>
    <property type="match status" value="1"/>
</dbReference>
<dbReference type="Proteomes" id="UP001151699">
    <property type="component" value="Chromosome C"/>
</dbReference>
<dbReference type="Gene3D" id="1.10.287.310">
    <property type="match status" value="1"/>
</dbReference>
<dbReference type="GO" id="GO:0000463">
    <property type="term" value="P:maturation of LSU-rRNA from tricistronic rRNA transcript (SSU-rRNA, 5.8S rRNA, LSU-rRNA)"/>
    <property type="evidence" value="ECO:0007669"/>
    <property type="project" value="InterPro"/>
</dbReference>
<dbReference type="FunFam" id="6.10.250.3450:FF:000001">
    <property type="entry name" value="60S ribosomal protein L35"/>
    <property type="match status" value="1"/>
</dbReference>
<dbReference type="Gene3D" id="6.10.250.3450">
    <property type="match status" value="1"/>
</dbReference>
<dbReference type="PANTHER" id="PTHR45722">
    <property type="entry name" value="60S RIBOSOMAL PROTEIN L35"/>
    <property type="match status" value="1"/>
</dbReference>
<protein>
    <recommendedName>
        <fullName evidence="4">Large ribosomal subunit protein uL29</fullName>
    </recommendedName>
    <alternativeName>
        <fullName evidence="5">60S ribosomal protein L35</fullName>
    </alternativeName>
</protein>
<dbReference type="InterPro" id="IPR001854">
    <property type="entry name" value="Ribosomal_uL29"/>
</dbReference>
<evidence type="ECO:0000313" key="7">
    <source>
        <dbReference type="Proteomes" id="UP001151699"/>
    </source>
</evidence>
<dbReference type="GO" id="GO:0003729">
    <property type="term" value="F:mRNA binding"/>
    <property type="evidence" value="ECO:0007669"/>
    <property type="project" value="TreeGrafter"/>
</dbReference>
<dbReference type="GO" id="GO:0022625">
    <property type="term" value="C:cytosolic large ribosomal subunit"/>
    <property type="evidence" value="ECO:0007669"/>
    <property type="project" value="InterPro"/>
</dbReference>
<dbReference type="GO" id="GO:0006412">
    <property type="term" value="P:translation"/>
    <property type="evidence" value="ECO:0007669"/>
    <property type="project" value="InterPro"/>
</dbReference>
<dbReference type="FunFam" id="1.10.287.310:FF:000002">
    <property type="entry name" value="60S ribosomal protein L35"/>
    <property type="match status" value="1"/>
</dbReference>
<evidence type="ECO:0000256" key="1">
    <source>
        <dbReference type="ARBA" id="ARBA00009254"/>
    </source>
</evidence>
<dbReference type="HAMAP" id="MF_00374">
    <property type="entry name" value="Ribosomal_uL29"/>
    <property type="match status" value="1"/>
</dbReference>
<proteinExistence type="inferred from homology"/>
<dbReference type="EMBL" id="WJQU01000004">
    <property type="protein sequence ID" value="KAJ6634719.1"/>
    <property type="molecule type" value="Genomic_DNA"/>
</dbReference>
<evidence type="ECO:0000313" key="6">
    <source>
        <dbReference type="EMBL" id="KAJ6634719.1"/>
    </source>
</evidence>
<keyword evidence="2 6" id="KW-0689">Ribosomal protein</keyword>
<dbReference type="InterPro" id="IPR036049">
    <property type="entry name" value="Ribosomal_uL29_sf"/>
</dbReference>
<evidence type="ECO:0000256" key="5">
    <source>
        <dbReference type="ARBA" id="ARBA00035334"/>
    </source>
</evidence>
<organism evidence="6 7">
    <name type="scientific">Pseudolycoriella hygida</name>
    <dbReference type="NCBI Taxonomy" id="35572"/>
    <lineage>
        <taxon>Eukaryota</taxon>
        <taxon>Metazoa</taxon>
        <taxon>Ecdysozoa</taxon>
        <taxon>Arthropoda</taxon>
        <taxon>Hexapoda</taxon>
        <taxon>Insecta</taxon>
        <taxon>Pterygota</taxon>
        <taxon>Neoptera</taxon>
        <taxon>Endopterygota</taxon>
        <taxon>Diptera</taxon>
        <taxon>Nematocera</taxon>
        <taxon>Sciaroidea</taxon>
        <taxon>Sciaridae</taxon>
        <taxon>Pseudolycoriella</taxon>
    </lineage>
</organism>
<dbReference type="OrthoDB" id="528635at2759"/>
<evidence type="ECO:0000256" key="3">
    <source>
        <dbReference type="ARBA" id="ARBA00023274"/>
    </source>
</evidence>
<gene>
    <name evidence="6" type="primary">Rpl35</name>
    <name evidence="6" type="ORF">Bhyg_13298</name>
</gene>
<evidence type="ECO:0000256" key="4">
    <source>
        <dbReference type="ARBA" id="ARBA00035204"/>
    </source>
</evidence>
<dbReference type="AlphaFoldDB" id="A0A9Q0MN80"/>
<dbReference type="InterPro" id="IPR045059">
    <property type="entry name" value="Ribosomal_uL29_euk"/>
</dbReference>
<name>A0A9Q0MN80_9DIPT</name>
<dbReference type="Pfam" id="PF00831">
    <property type="entry name" value="Ribosomal_L29"/>
    <property type="match status" value="1"/>
</dbReference>
<accession>A0A9Q0MN80</accession>
<keyword evidence="7" id="KW-1185">Reference proteome</keyword>
<evidence type="ECO:0000256" key="2">
    <source>
        <dbReference type="ARBA" id="ARBA00022980"/>
    </source>
</evidence>
<dbReference type="GO" id="GO:0003735">
    <property type="term" value="F:structural constituent of ribosome"/>
    <property type="evidence" value="ECO:0007669"/>
    <property type="project" value="InterPro"/>
</dbReference>
<keyword evidence="3" id="KW-0687">Ribonucleoprotein</keyword>
<comment type="caution">
    <text evidence="6">The sequence shown here is derived from an EMBL/GenBank/DDBJ whole genome shotgun (WGS) entry which is preliminary data.</text>
</comment>